<dbReference type="AlphaFoldDB" id="A0A069RJ92"/>
<sequence>MKRLKTSFMGIHLKTPIVIGASNLSSNIETMKRLEKAGAAAIVYKSVFEEQIQLEKMELEEDLEAFNERHAEMITTHPQLEHAGIKEHLLNIKKLKQNLEIPVIASLNAVYEESWVEYAKKLEEIGVDGLELNFYSVPRSLDETGESIEKAQLDILSKIKREVSIPVSVKLSPFYSNVMNVVSKMDNMGANGFVLFNRLFEPDIDVKNEKNTLTLNFSNREDMKLPLRYAGLLEGKIRADICSSTGIMSGEDVIKMLLAGANCVQIVSAVYKHNVGHVEKMIEDIIRWMEGKGYEKIEDFRGKLSKGNLKDPYAYERAQYVDFLMRPYEAKEPVR</sequence>
<evidence type="ECO:0000256" key="6">
    <source>
        <dbReference type="ARBA" id="ARBA00023002"/>
    </source>
</evidence>
<dbReference type="GO" id="GO:0004152">
    <property type="term" value="F:dihydroorotate dehydrogenase activity"/>
    <property type="evidence" value="ECO:0007669"/>
    <property type="project" value="InterPro"/>
</dbReference>
<dbReference type="InterPro" id="IPR013785">
    <property type="entry name" value="Aldolase_TIM"/>
</dbReference>
<evidence type="ECO:0000256" key="3">
    <source>
        <dbReference type="ARBA" id="ARBA00022630"/>
    </source>
</evidence>
<dbReference type="NCBIfam" id="NF005741">
    <property type="entry name" value="PRK07565.1"/>
    <property type="match status" value="1"/>
</dbReference>
<evidence type="ECO:0000313" key="10">
    <source>
        <dbReference type="Proteomes" id="UP000027946"/>
    </source>
</evidence>
<accession>A0A069RJ92</accession>
<feature type="domain" description="Dihydroorotate dehydrogenase catalytic" evidence="8">
    <location>
        <begin position="4"/>
        <end position="289"/>
    </location>
</feature>
<dbReference type="eggNOG" id="COG0167">
    <property type="taxonomic scope" value="Bacteria"/>
</dbReference>
<dbReference type="Pfam" id="PF01180">
    <property type="entry name" value="DHO_dh"/>
    <property type="match status" value="1"/>
</dbReference>
<evidence type="ECO:0000256" key="7">
    <source>
        <dbReference type="SAM" id="Coils"/>
    </source>
</evidence>
<dbReference type="OrthoDB" id="9794954at2"/>
<keyword evidence="6" id="KW-0560">Oxidoreductase</keyword>
<dbReference type="EMBL" id="JJMM01000004">
    <property type="protein sequence ID" value="KDR96200.1"/>
    <property type="molecule type" value="Genomic_DNA"/>
</dbReference>
<keyword evidence="7" id="KW-0175">Coiled coil</keyword>
<dbReference type="InterPro" id="IPR012135">
    <property type="entry name" value="Dihydroorotate_DH_1_2"/>
</dbReference>
<keyword evidence="4" id="KW-0288">FMN</keyword>
<dbReference type="RefSeq" id="WP_038261861.1">
    <property type="nucleotide sequence ID" value="NZ_FSRH01000009.1"/>
</dbReference>
<reference evidence="9 10" key="1">
    <citation type="submission" date="2014-03" db="EMBL/GenBank/DDBJ databases">
        <title>Genome sequence of Clostridium litorale W6, DSM 5388.</title>
        <authorList>
            <person name="Poehlein A."/>
            <person name="Jagirdar A."/>
            <person name="Khonsari B."/>
            <person name="Chibani C.M."/>
            <person name="Gutierrez Gutierrez D.A."/>
            <person name="Davydova E."/>
            <person name="Alghaithi H.S."/>
            <person name="Nair K.P."/>
            <person name="Dhamotharan K."/>
            <person name="Chandran L."/>
            <person name="G W."/>
            <person name="Daniel R."/>
        </authorList>
    </citation>
    <scope>NUCLEOTIDE SEQUENCE [LARGE SCALE GENOMIC DNA]</scope>
    <source>
        <strain evidence="9 10">W6</strain>
    </source>
</reference>
<comment type="cofactor">
    <cofactor evidence="1">
        <name>FMN</name>
        <dbReference type="ChEBI" id="CHEBI:58210"/>
    </cofactor>
</comment>
<evidence type="ECO:0000256" key="2">
    <source>
        <dbReference type="ARBA" id="ARBA00004725"/>
    </source>
</evidence>
<proteinExistence type="predicted"/>
<dbReference type="GO" id="GO:0044205">
    <property type="term" value="P:'de novo' UMP biosynthetic process"/>
    <property type="evidence" value="ECO:0007669"/>
    <property type="project" value="UniProtKB-UniPathway"/>
</dbReference>
<dbReference type="STRING" id="1121324.CLIT_4c00370"/>
<dbReference type="InterPro" id="IPR050074">
    <property type="entry name" value="DHO_dehydrogenase"/>
</dbReference>
<name>A0A069RJ92_PEPLI</name>
<protein>
    <submittedName>
        <fullName evidence="9">Dihydroorotate dehydrogenase 2</fullName>
    </submittedName>
</protein>
<evidence type="ECO:0000313" key="9">
    <source>
        <dbReference type="EMBL" id="KDR96200.1"/>
    </source>
</evidence>
<dbReference type="Proteomes" id="UP000027946">
    <property type="component" value="Unassembled WGS sequence"/>
</dbReference>
<dbReference type="InterPro" id="IPR005720">
    <property type="entry name" value="Dihydroorotate_DH_cat"/>
</dbReference>
<dbReference type="GO" id="GO:0006207">
    <property type="term" value="P:'de novo' pyrimidine nucleobase biosynthetic process"/>
    <property type="evidence" value="ECO:0007669"/>
    <property type="project" value="TreeGrafter"/>
</dbReference>
<organism evidence="9 10">
    <name type="scientific">Peptoclostridium litorale DSM 5388</name>
    <dbReference type="NCBI Taxonomy" id="1121324"/>
    <lineage>
        <taxon>Bacteria</taxon>
        <taxon>Bacillati</taxon>
        <taxon>Bacillota</taxon>
        <taxon>Clostridia</taxon>
        <taxon>Peptostreptococcales</taxon>
        <taxon>Peptoclostridiaceae</taxon>
        <taxon>Peptoclostridium</taxon>
    </lineage>
</organism>
<keyword evidence="10" id="KW-1185">Reference proteome</keyword>
<dbReference type="Gene3D" id="3.20.20.70">
    <property type="entry name" value="Aldolase class I"/>
    <property type="match status" value="1"/>
</dbReference>
<dbReference type="PIRSF" id="PIRSF000164">
    <property type="entry name" value="DHO_oxidase"/>
    <property type="match status" value="1"/>
</dbReference>
<keyword evidence="5" id="KW-0665">Pyrimidine biosynthesis</keyword>
<evidence type="ECO:0000259" key="8">
    <source>
        <dbReference type="Pfam" id="PF01180"/>
    </source>
</evidence>
<evidence type="ECO:0000256" key="4">
    <source>
        <dbReference type="ARBA" id="ARBA00022643"/>
    </source>
</evidence>
<feature type="coiled-coil region" evidence="7">
    <location>
        <begin position="49"/>
        <end position="76"/>
    </location>
</feature>
<evidence type="ECO:0000256" key="5">
    <source>
        <dbReference type="ARBA" id="ARBA00022975"/>
    </source>
</evidence>
<evidence type="ECO:0000256" key="1">
    <source>
        <dbReference type="ARBA" id="ARBA00001917"/>
    </source>
</evidence>
<keyword evidence="3" id="KW-0285">Flavoprotein</keyword>
<comment type="caution">
    <text evidence="9">The sequence shown here is derived from an EMBL/GenBank/DDBJ whole genome shotgun (WGS) entry which is preliminary data.</text>
</comment>
<dbReference type="GO" id="GO:0005737">
    <property type="term" value="C:cytoplasm"/>
    <property type="evidence" value="ECO:0007669"/>
    <property type="project" value="InterPro"/>
</dbReference>
<dbReference type="SUPFAM" id="SSF51395">
    <property type="entry name" value="FMN-linked oxidoreductases"/>
    <property type="match status" value="1"/>
</dbReference>
<comment type="pathway">
    <text evidence="2">Pyrimidine metabolism; UMP biosynthesis via de novo pathway.</text>
</comment>
<dbReference type="PANTHER" id="PTHR48109">
    <property type="entry name" value="DIHYDROOROTATE DEHYDROGENASE (QUINONE), MITOCHONDRIAL-RELATED"/>
    <property type="match status" value="1"/>
</dbReference>
<dbReference type="PANTHER" id="PTHR48109:SF3">
    <property type="entry name" value="SLL0744 PROTEIN"/>
    <property type="match status" value="1"/>
</dbReference>
<gene>
    <name evidence="9" type="ORF">CLIT_4c00370</name>
</gene>
<dbReference type="UniPathway" id="UPA00070"/>